<evidence type="ECO:0000313" key="4">
    <source>
        <dbReference type="Proteomes" id="UP000053105"/>
    </source>
</evidence>
<evidence type="ECO:0000313" key="3">
    <source>
        <dbReference type="EMBL" id="KOX77178.1"/>
    </source>
</evidence>
<dbReference type="Proteomes" id="UP000053105">
    <property type="component" value="Unassembled WGS sequence"/>
</dbReference>
<dbReference type="PANTHER" id="PTHR12236:SF7">
    <property type="entry name" value="CUTICULAR PROTEIN 57A, ISOFORM A"/>
    <property type="match status" value="1"/>
</dbReference>
<dbReference type="STRING" id="166423.A0A0N0U664"/>
<dbReference type="InterPro" id="IPR051217">
    <property type="entry name" value="Insect_Cuticle_Struc_Prot"/>
</dbReference>
<dbReference type="PANTHER" id="PTHR12236">
    <property type="entry name" value="STRUCTURAL CONTITUENT OF CUTICLE"/>
    <property type="match status" value="1"/>
</dbReference>
<dbReference type="InterPro" id="IPR000618">
    <property type="entry name" value="Insect_cuticle"/>
</dbReference>
<evidence type="ECO:0000256" key="2">
    <source>
        <dbReference type="PROSITE-ProRule" id="PRU00497"/>
    </source>
</evidence>
<dbReference type="GO" id="GO:0005615">
    <property type="term" value="C:extracellular space"/>
    <property type="evidence" value="ECO:0007669"/>
    <property type="project" value="TreeGrafter"/>
</dbReference>
<dbReference type="OrthoDB" id="6358661at2759"/>
<evidence type="ECO:0000256" key="1">
    <source>
        <dbReference type="ARBA" id="ARBA00022460"/>
    </source>
</evidence>
<dbReference type="PROSITE" id="PS51155">
    <property type="entry name" value="CHIT_BIND_RR_2"/>
    <property type="match status" value="1"/>
</dbReference>
<name>A0A0N0U664_9HYME</name>
<keyword evidence="4" id="KW-1185">Reference proteome</keyword>
<dbReference type="EMBL" id="KQ435735">
    <property type="protein sequence ID" value="KOX77178.1"/>
    <property type="molecule type" value="Genomic_DNA"/>
</dbReference>
<dbReference type="Pfam" id="PF00379">
    <property type="entry name" value="Chitin_bind_4"/>
    <property type="match status" value="1"/>
</dbReference>
<sequence>MSRLCGYLVENLHNPQSIQNYMKHYLLPCLGDVSHLLSEYSTTTSTTPPPPPRPYKFRYQAGRYPGNVDRVHQETGDGSGRVQGSYSFVDPKHKVRTVEYAADETGFHASLINYEDTIAQPIDSEAVRLAKERHFRLYQKIAEANSHGVPVNLPRDSASVGRAKDKHIQLYQKIAEEHAAIANQREVERLAYEATSAVNDVNPDHVY</sequence>
<gene>
    <name evidence="3" type="ORF">WN51_10268</name>
</gene>
<dbReference type="AlphaFoldDB" id="A0A0N0U664"/>
<protein>
    <submittedName>
        <fullName evidence="3">Cuticle protein 10.9</fullName>
    </submittedName>
</protein>
<dbReference type="GO" id="GO:0042302">
    <property type="term" value="F:structural constituent of cuticle"/>
    <property type="evidence" value="ECO:0007669"/>
    <property type="project" value="UniProtKB-UniRule"/>
</dbReference>
<reference evidence="3 4" key="1">
    <citation type="submission" date="2015-07" db="EMBL/GenBank/DDBJ databases">
        <title>The genome of Melipona quadrifasciata.</title>
        <authorList>
            <person name="Pan H."/>
            <person name="Kapheim K."/>
        </authorList>
    </citation>
    <scope>NUCLEOTIDE SEQUENCE [LARGE SCALE GENOMIC DNA]</scope>
    <source>
        <strain evidence="3">0111107301</strain>
        <tissue evidence="3">Whole body</tissue>
    </source>
</reference>
<accession>A0A0N0U664</accession>
<keyword evidence="1 2" id="KW-0193">Cuticle</keyword>
<dbReference type="GO" id="GO:0031012">
    <property type="term" value="C:extracellular matrix"/>
    <property type="evidence" value="ECO:0007669"/>
    <property type="project" value="TreeGrafter"/>
</dbReference>
<proteinExistence type="predicted"/>
<organism evidence="3 4">
    <name type="scientific">Melipona quadrifasciata</name>
    <dbReference type="NCBI Taxonomy" id="166423"/>
    <lineage>
        <taxon>Eukaryota</taxon>
        <taxon>Metazoa</taxon>
        <taxon>Ecdysozoa</taxon>
        <taxon>Arthropoda</taxon>
        <taxon>Hexapoda</taxon>
        <taxon>Insecta</taxon>
        <taxon>Pterygota</taxon>
        <taxon>Neoptera</taxon>
        <taxon>Endopterygota</taxon>
        <taxon>Hymenoptera</taxon>
        <taxon>Apocrita</taxon>
        <taxon>Aculeata</taxon>
        <taxon>Apoidea</taxon>
        <taxon>Anthophila</taxon>
        <taxon>Apidae</taxon>
        <taxon>Melipona</taxon>
    </lineage>
</organism>